<dbReference type="GO" id="GO:1990904">
    <property type="term" value="C:ribonucleoprotein complex"/>
    <property type="evidence" value="ECO:0007669"/>
    <property type="project" value="UniProtKB-KW"/>
</dbReference>
<evidence type="ECO:0000256" key="3">
    <source>
        <dbReference type="ARBA" id="ARBA00023274"/>
    </source>
</evidence>
<dbReference type="FunFam" id="2.30.30.790:FF:000003">
    <property type="entry name" value="50S ribosomal protein L19, chloroplastic"/>
    <property type="match status" value="1"/>
</dbReference>
<evidence type="ECO:0008006" key="6">
    <source>
        <dbReference type="Google" id="ProtNLM"/>
    </source>
</evidence>
<dbReference type="OrthoDB" id="432645at2759"/>
<dbReference type="GO" id="GO:0006412">
    <property type="term" value="P:translation"/>
    <property type="evidence" value="ECO:0007669"/>
    <property type="project" value="InterPro"/>
</dbReference>
<dbReference type="SUPFAM" id="SSF50104">
    <property type="entry name" value="Translation proteins SH3-like domain"/>
    <property type="match status" value="1"/>
</dbReference>
<accession>A0A9D5CBG4</accession>
<protein>
    <recommendedName>
        <fullName evidence="6">Ribosomal protein L19</fullName>
    </recommendedName>
</protein>
<dbReference type="Pfam" id="PF01245">
    <property type="entry name" value="Ribosomal_L19"/>
    <property type="match status" value="1"/>
</dbReference>
<sequence>MVDVSCHMDDYANMDDDGENDASLCHVGDDVACHVDDDMTHQVDDDVEWYMGNDMACHVGDDVHGTGYICKKTVSISLRPAALESTDAAGWRRREPNLSLFLRFDWRKTCSRFGGHFLGNEFNLYGFKALSSNGIGQSANSGANFLIRSMTTSINPETSDGQDTSLSTPEVVHPPRIKFKRLDKTARHIMNILDKEAVEQVRAKREIPAIEPGYIIQLKVEVPENKRRVSSLKGIVIATRNAGLNSTFRLRRLVAGVGVESVFPLYSPNIKEMKVLEKKKVRRAKLYYLRDRMNPLKK</sequence>
<name>A0A9D5CBG4_9LILI</name>
<gene>
    <name evidence="4" type="ORF">J5N97_022979</name>
</gene>
<evidence type="ECO:0000313" key="5">
    <source>
        <dbReference type="Proteomes" id="UP001085076"/>
    </source>
</evidence>
<dbReference type="Proteomes" id="UP001085076">
    <property type="component" value="Miscellaneous, Linkage group lg06"/>
</dbReference>
<dbReference type="InterPro" id="IPR001857">
    <property type="entry name" value="Ribosomal_bL19"/>
</dbReference>
<dbReference type="Gene3D" id="2.30.30.790">
    <property type="match status" value="1"/>
</dbReference>
<proteinExistence type="inferred from homology"/>
<organism evidence="4 5">
    <name type="scientific">Dioscorea zingiberensis</name>
    <dbReference type="NCBI Taxonomy" id="325984"/>
    <lineage>
        <taxon>Eukaryota</taxon>
        <taxon>Viridiplantae</taxon>
        <taxon>Streptophyta</taxon>
        <taxon>Embryophyta</taxon>
        <taxon>Tracheophyta</taxon>
        <taxon>Spermatophyta</taxon>
        <taxon>Magnoliopsida</taxon>
        <taxon>Liliopsida</taxon>
        <taxon>Dioscoreales</taxon>
        <taxon>Dioscoreaceae</taxon>
        <taxon>Dioscorea</taxon>
    </lineage>
</organism>
<comment type="caution">
    <text evidence="4">The sequence shown here is derived from an EMBL/GenBank/DDBJ whole genome shotgun (WGS) entry which is preliminary data.</text>
</comment>
<comment type="similarity">
    <text evidence="1">Belongs to the bacterial ribosomal protein bL19 family.</text>
</comment>
<evidence type="ECO:0000313" key="4">
    <source>
        <dbReference type="EMBL" id="KAJ0970102.1"/>
    </source>
</evidence>
<dbReference type="GO" id="GO:0003735">
    <property type="term" value="F:structural constituent of ribosome"/>
    <property type="evidence" value="ECO:0007669"/>
    <property type="project" value="InterPro"/>
</dbReference>
<evidence type="ECO:0000256" key="2">
    <source>
        <dbReference type="ARBA" id="ARBA00022980"/>
    </source>
</evidence>
<dbReference type="PANTHER" id="PTHR15680">
    <property type="entry name" value="RIBOSOMAL PROTEIN L19"/>
    <property type="match status" value="1"/>
</dbReference>
<dbReference type="InterPro" id="IPR038657">
    <property type="entry name" value="Ribosomal_bL19_sf"/>
</dbReference>
<evidence type="ECO:0000256" key="1">
    <source>
        <dbReference type="ARBA" id="ARBA00005781"/>
    </source>
</evidence>
<keyword evidence="5" id="KW-1185">Reference proteome</keyword>
<dbReference type="AlphaFoldDB" id="A0A9D5CBG4"/>
<dbReference type="PANTHER" id="PTHR15680:SF9">
    <property type="entry name" value="LARGE RIBOSOMAL SUBUNIT PROTEIN BL19M"/>
    <property type="match status" value="1"/>
</dbReference>
<dbReference type="PRINTS" id="PR00061">
    <property type="entry name" value="RIBOSOMALL19"/>
</dbReference>
<keyword evidence="3" id="KW-0687">Ribonucleoprotein</keyword>
<reference evidence="4" key="2">
    <citation type="journal article" date="2022" name="Hortic Res">
        <title>The genome of Dioscorea zingiberensis sheds light on the biosynthesis, origin and evolution of the medicinally important diosgenin saponins.</title>
        <authorList>
            <person name="Li Y."/>
            <person name="Tan C."/>
            <person name="Li Z."/>
            <person name="Guo J."/>
            <person name="Li S."/>
            <person name="Chen X."/>
            <person name="Wang C."/>
            <person name="Dai X."/>
            <person name="Yang H."/>
            <person name="Song W."/>
            <person name="Hou L."/>
            <person name="Xu J."/>
            <person name="Tong Z."/>
            <person name="Xu A."/>
            <person name="Yuan X."/>
            <person name="Wang W."/>
            <person name="Yang Q."/>
            <person name="Chen L."/>
            <person name="Sun Z."/>
            <person name="Wang K."/>
            <person name="Pan B."/>
            <person name="Chen J."/>
            <person name="Bao Y."/>
            <person name="Liu F."/>
            <person name="Qi X."/>
            <person name="Gang D.R."/>
            <person name="Wen J."/>
            <person name="Li J."/>
        </authorList>
    </citation>
    <scope>NUCLEOTIDE SEQUENCE</scope>
    <source>
        <strain evidence="4">Dzin_1.0</strain>
    </source>
</reference>
<dbReference type="GO" id="GO:0005840">
    <property type="term" value="C:ribosome"/>
    <property type="evidence" value="ECO:0007669"/>
    <property type="project" value="UniProtKB-KW"/>
</dbReference>
<reference evidence="4" key="1">
    <citation type="submission" date="2021-03" db="EMBL/GenBank/DDBJ databases">
        <authorList>
            <person name="Li Z."/>
            <person name="Yang C."/>
        </authorList>
    </citation>
    <scope>NUCLEOTIDE SEQUENCE</scope>
    <source>
        <strain evidence="4">Dzin_1.0</strain>
        <tissue evidence="4">Leaf</tissue>
    </source>
</reference>
<dbReference type="NCBIfam" id="TIGR01024">
    <property type="entry name" value="rplS_bact"/>
    <property type="match status" value="1"/>
</dbReference>
<dbReference type="EMBL" id="JAGGNH010000006">
    <property type="protein sequence ID" value="KAJ0970102.1"/>
    <property type="molecule type" value="Genomic_DNA"/>
</dbReference>
<keyword evidence="2" id="KW-0689">Ribosomal protein</keyword>
<dbReference type="InterPro" id="IPR008991">
    <property type="entry name" value="Translation_prot_SH3-like_sf"/>
</dbReference>